<evidence type="ECO:0000256" key="4">
    <source>
        <dbReference type="ARBA" id="ARBA00022723"/>
    </source>
</evidence>
<evidence type="ECO:0000256" key="7">
    <source>
        <dbReference type="ARBA" id="ARBA00023004"/>
    </source>
</evidence>
<feature type="domain" description="Dyp-type peroxidase C-terminal" evidence="9">
    <location>
        <begin position="226"/>
        <end position="404"/>
    </location>
</feature>
<evidence type="ECO:0000256" key="2">
    <source>
        <dbReference type="ARBA" id="ARBA00022559"/>
    </source>
</evidence>
<dbReference type="PANTHER" id="PTHR30521:SF4">
    <property type="entry name" value="DEFERROCHELATASE"/>
    <property type="match status" value="1"/>
</dbReference>
<evidence type="ECO:0000256" key="1">
    <source>
        <dbReference type="ARBA" id="ARBA00001970"/>
    </source>
</evidence>
<keyword evidence="7" id="KW-0408">Iron</keyword>
<keyword evidence="2 10" id="KW-0575">Peroxidase</keyword>
<sequence>MRGQDDKPAGLSRRGLFLGAAALGGTFATAGQAAETGKVAPDAMPDPDQRRYAFYGTGPQAGISTPPQQHLMAMAFDLTGTDPRALQVLLARWSASIGLMMEGQPVGPVEPDRAAATALETGEALGLGPAGLTVTVGLGPRVFSTEMGLAAKAPPHLRPLADLPSDALRPEISGGDLSLQACADDPQVAYHAVRILARIAKRTGAATVRWTQLGFGRASAGAGQETPRNLFGYRDGTRNITTPEQLAQHVWANDGPEWQHGGTYQVMRRIEMHIENWDNAQVSHQNDVFGRHKLTGAPLTGTDEFDTPDFKAKNAQGEPVIPRHAHIRLAAHETNEGIRILRRGYNFTGGLNAVGRLDAGLFFISYQNDPAHFEALQRRLGASDLLNEYISHTGSGLFWVPPAAQKGSYIGAPLFAGV</sequence>
<dbReference type="Pfam" id="PF04261">
    <property type="entry name" value="Dyp_perox_N"/>
    <property type="match status" value="1"/>
</dbReference>
<name>A0ABN4XHY1_9RHOB</name>
<dbReference type="InterPro" id="IPR006314">
    <property type="entry name" value="Dyp_peroxidase"/>
</dbReference>
<feature type="domain" description="Dyp-type peroxidase N-terminal" evidence="8">
    <location>
        <begin position="60"/>
        <end position="215"/>
    </location>
</feature>
<dbReference type="Proteomes" id="UP000185622">
    <property type="component" value="Chromosome"/>
</dbReference>
<dbReference type="PROSITE" id="PS51318">
    <property type="entry name" value="TAT"/>
    <property type="match status" value="1"/>
</dbReference>
<evidence type="ECO:0000313" key="11">
    <source>
        <dbReference type="Proteomes" id="UP000185622"/>
    </source>
</evidence>
<dbReference type="InterPro" id="IPR011008">
    <property type="entry name" value="Dimeric_a/b-barrel"/>
</dbReference>
<dbReference type="InterPro" id="IPR006311">
    <property type="entry name" value="TAT_signal"/>
</dbReference>
<dbReference type="SUPFAM" id="SSF54909">
    <property type="entry name" value="Dimeric alpha+beta barrel"/>
    <property type="match status" value="1"/>
</dbReference>
<evidence type="ECO:0000256" key="6">
    <source>
        <dbReference type="ARBA" id="ARBA00023002"/>
    </source>
</evidence>
<dbReference type="PANTHER" id="PTHR30521">
    <property type="entry name" value="DEFERROCHELATASE/PEROXIDASE"/>
    <property type="match status" value="1"/>
</dbReference>
<dbReference type="NCBIfam" id="TIGR01413">
    <property type="entry name" value="Dyp_perox_fam"/>
    <property type="match status" value="1"/>
</dbReference>
<dbReference type="InterPro" id="IPR048327">
    <property type="entry name" value="Dyp_perox_N"/>
</dbReference>
<gene>
    <name evidence="10" type="ORF">BMG03_05935</name>
</gene>
<keyword evidence="4" id="KW-0479">Metal-binding</keyword>
<comment type="cofactor">
    <cofactor evidence="1">
        <name>heme b</name>
        <dbReference type="ChEBI" id="CHEBI:60344"/>
    </cofactor>
</comment>
<reference evidence="10 11" key="1">
    <citation type="submission" date="2017-01" db="EMBL/GenBank/DDBJ databases">
        <title>The complete genome sequence of a sulfur-oxidizing marine bacterium Thioclava sp. 25B10_4T.</title>
        <authorList>
            <person name="Liu Y."/>
            <person name="Lai Q."/>
            <person name="Shao Z."/>
        </authorList>
    </citation>
    <scope>NUCLEOTIDE SEQUENCE [LARGE SCALE GENOMIC DNA]</scope>
    <source>
        <strain evidence="10 11">25B10_4</strain>
    </source>
</reference>
<evidence type="ECO:0000256" key="5">
    <source>
        <dbReference type="ARBA" id="ARBA00022729"/>
    </source>
</evidence>
<dbReference type="RefSeq" id="WP_075776336.1">
    <property type="nucleotide sequence ID" value="NZ_CP019437.1"/>
</dbReference>
<evidence type="ECO:0000259" key="8">
    <source>
        <dbReference type="Pfam" id="PF04261"/>
    </source>
</evidence>
<dbReference type="GO" id="GO:0004601">
    <property type="term" value="F:peroxidase activity"/>
    <property type="evidence" value="ECO:0007669"/>
    <property type="project" value="UniProtKB-KW"/>
</dbReference>
<protein>
    <submittedName>
        <fullName evidence="10">Peroxidase</fullName>
    </submittedName>
</protein>
<accession>A0ABN4XHY1</accession>
<keyword evidence="5" id="KW-0732">Signal</keyword>
<proteinExistence type="predicted"/>
<organism evidence="10 11">
    <name type="scientific">Thioclava nitratireducens</name>
    <dbReference type="NCBI Taxonomy" id="1915078"/>
    <lineage>
        <taxon>Bacteria</taxon>
        <taxon>Pseudomonadati</taxon>
        <taxon>Pseudomonadota</taxon>
        <taxon>Alphaproteobacteria</taxon>
        <taxon>Rhodobacterales</taxon>
        <taxon>Paracoccaceae</taxon>
        <taxon>Thioclava</taxon>
    </lineage>
</organism>
<dbReference type="EMBL" id="CP019437">
    <property type="protein sequence ID" value="AQS49747.1"/>
    <property type="molecule type" value="Genomic_DNA"/>
</dbReference>
<dbReference type="InterPro" id="IPR048328">
    <property type="entry name" value="Dyp_perox_C"/>
</dbReference>
<keyword evidence="3" id="KW-0349">Heme</keyword>
<evidence type="ECO:0000259" key="9">
    <source>
        <dbReference type="Pfam" id="PF20628"/>
    </source>
</evidence>
<evidence type="ECO:0000256" key="3">
    <source>
        <dbReference type="ARBA" id="ARBA00022617"/>
    </source>
</evidence>
<dbReference type="Pfam" id="PF20628">
    <property type="entry name" value="Dyp_perox_C"/>
    <property type="match status" value="1"/>
</dbReference>
<evidence type="ECO:0000313" key="10">
    <source>
        <dbReference type="EMBL" id="AQS49747.1"/>
    </source>
</evidence>
<keyword evidence="6" id="KW-0560">Oxidoreductase</keyword>
<keyword evidence="11" id="KW-1185">Reference proteome</keyword>
<dbReference type="PROSITE" id="PS51404">
    <property type="entry name" value="DYP_PEROXIDASE"/>
    <property type="match status" value="1"/>
</dbReference>